<evidence type="ECO:0000313" key="2">
    <source>
        <dbReference type="EMBL" id="PRD58893.1"/>
    </source>
</evidence>
<name>A0A2S9JZX7_9HYPH</name>
<keyword evidence="3" id="KW-1185">Reference proteome</keyword>
<dbReference type="AlphaFoldDB" id="A0A2S9JZX7"/>
<accession>A0A2S9JZX7</accession>
<gene>
    <name evidence="2" type="ORF">C5750_04665</name>
</gene>
<keyword evidence="1" id="KW-0472">Membrane</keyword>
<proteinExistence type="predicted"/>
<sequence length="133" mass="13952">MGVVAESALEQARQNARGSRSAALAGVLAAAIAFVLAQDRIIVEMSRSAGDYAAASPFHRVVTGDNPVSDDVISYIEHNPVKPAPIGDMAVGALIPEDIGVTPVPSEPGYAYIYVDGAPVLIDVRTRRVAWIP</sequence>
<comment type="caution">
    <text evidence="2">The sequence shown here is derived from an EMBL/GenBank/DDBJ whole genome shotgun (WGS) entry which is preliminary data.</text>
</comment>
<protein>
    <recommendedName>
        <fullName evidence="4">DUF1236 domain-containing protein</fullName>
    </recommendedName>
</protein>
<evidence type="ECO:0000313" key="3">
    <source>
        <dbReference type="Proteomes" id="UP000238563"/>
    </source>
</evidence>
<keyword evidence="1" id="KW-0812">Transmembrane</keyword>
<evidence type="ECO:0000256" key="1">
    <source>
        <dbReference type="SAM" id="Phobius"/>
    </source>
</evidence>
<keyword evidence="1" id="KW-1133">Transmembrane helix</keyword>
<dbReference type="Proteomes" id="UP000238563">
    <property type="component" value="Unassembled WGS sequence"/>
</dbReference>
<dbReference type="OrthoDB" id="102964at2"/>
<dbReference type="Pfam" id="PF06823">
    <property type="entry name" value="DUF1236"/>
    <property type="match status" value="1"/>
</dbReference>
<evidence type="ECO:0008006" key="4">
    <source>
        <dbReference type="Google" id="ProtNLM"/>
    </source>
</evidence>
<reference evidence="2 3" key="1">
    <citation type="submission" date="2018-02" db="EMBL/GenBank/DDBJ databases">
        <title>The draft genome of Phyllobacterium myrsinacearum DSM5892.</title>
        <authorList>
            <person name="Li L."/>
            <person name="Liu L."/>
            <person name="Zhang X."/>
            <person name="Wang T."/>
        </authorList>
    </citation>
    <scope>NUCLEOTIDE SEQUENCE [LARGE SCALE GENOMIC DNA]</scope>
    <source>
        <strain evidence="2 3">DSM 5892</strain>
    </source>
</reference>
<organism evidence="2 3">
    <name type="scientific">Phyllobacterium myrsinacearum</name>
    <dbReference type="NCBI Taxonomy" id="28101"/>
    <lineage>
        <taxon>Bacteria</taxon>
        <taxon>Pseudomonadati</taxon>
        <taxon>Pseudomonadota</taxon>
        <taxon>Alphaproteobacteria</taxon>
        <taxon>Hyphomicrobiales</taxon>
        <taxon>Phyllobacteriaceae</taxon>
        <taxon>Phyllobacterium</taxon>
    </lineage>
</organism>
<feature type="transmembrane region" description="Helical" evidence="1">
    <location>
        <begin position="20"/>
        <end position="37"/>
    </location>
</feature>
<dbReference type="EMBL" id="PVBT01000001">
    <property type="protein sequence ID" value="PRD58893.1"/>
    <property type="molecule type" value="Genomic_DNA"/>
</dbReference>
<dbReference type="InterPro" id="IPR009642">
    <property type="entry name" value="DUF1236"/>
</dbReference>